<dbReference type="PANTHER" id="PTHR10963">
    <property type="entry name" value="GLYCOSYL HYDROLASE-RELATED"/>
    <property type="match status" value="1"/>
</dbReference>
<name>A0A9P5ACF8_9HYPO</name>
<dbReference type="AlphaFoldDB" id="A0A9P5ACF8"/>
<reference evidence="3" key="1">
    <citation type="journal article" date="2017" name="Mycologia">
        <title>Fusarium algeriense, sp. nov., a novel toxigenic crown rot pathogen of durum wheat from Algeria is nested in the Fusarium burgessii species complex.</title>
        <authorList>
            <person name="Laraba I."/>
            <person name="Keddad A."/>
            <person name="Boureghda H."/>
            <person name="Abdallah N."/>
            <person name="Vaughan M.M."/>
            <person name="Proctor R.H."/>
            <person name="Busman M."/>
            <person name="O'Donnell K."/>
        </authorList>
    </citation>
    <scope>NUCLEOTIDE SEQUENCE</scope>
    <source>
        <strain evidence="3">NRRL 25174</strain>
    </source>
</reference>
<evidence type="ECO:0000313" key="4">
    <source>
        <dbReference type="Proteomes" id="UP000730481"/>
    </source>
</evidence>
<dbReference type="Proteomes" id="UP000730481">
    <property type="component" value="Unassembled WGS sequence"/>
</dbReference>
<dbReference type="PANTHER" id="PTHR10963:SF24">
    <property type="entry name" value="GLYCOSIDASE C21B10.07-RELATED"/>
    <property type="match status" value="1"/>
</dbReference>
<keyword evidence="4" id="KW-1185">Reference proteome</keyword>
<dbReference type="Pfam" id="PF26113">
    <property type="entry name" value="GH16_XgeA"/>
    <property type="match status" value="1"/>
</dbReference>
<dbReference type="EMBL" id="PVQB02000566">
    <property type="protein sequence ID" value="KAF4335377.1"/>
    <property type="molecule type" value="Genomic_DNA"/>
</dbReference>
<gene>
    <name evidence="3" type="ORF">FBEOM_10786</name>
</gene>
<dbReference type="InterPro" id="IPR050546">
    <property type="entry name" value="Glycosyl_Hydrlase_16"/>
</dbReference>
<evidence type="ECO:0000313" key="3">
    <source>
        <dbReference type="EMBL" id="KAF4335377.1"/>
    </source>
</evidence>
<sequence length="272" mass="29763">MRSPIFFSIFWLGTACAYTLKTDYTGDNYADFFNKFSFWTSSDPTNGYVDYVDQATSLSNGLIGTGGNIYIGVDHTNVASGRGRKSVRLTSTESYDVNTLFVVDIAHMPQTCGTWPSFWTTATTSTWPQQGEVDIIEQANNAQNNQMSLHISNKQGSCVASSSSQMTAKKDRWGDCTQEAQGGCDANDPRTTFFGSGFNNNGGGVYAMEWTASHVRIWFFPRNSIPNGTSGPLGSSPVPSRWGTPTTSFEGCDFDAHIKKQHIVIDTTFCGD</sequence>
<keyword evidence="1" id="KW-0732">Signal</keyword>
<dbReference type="Gene3D" id="2.60.120.200">
    <property type="match status" value="1"/>
</dbReference>
<dbReference type="InterPro" id="IPR013320">
    <property type="entry name" value="ConA-like_dom_sf"/>
</dbReference>
<evidence type="ECO:0000256" key="1">
    <source>
        <dbReference type="SAM" id="SignalP"/>
    </source>
</evidence>
<dbReference type="InterPro" id="IPR000757">
    <property type="entry name" value="Beta-glucanase-like"/>
</dbReference>
<organism evidence="3 4">
    <name type="scientific">Fusarium beomiforme</name>
    <dbReference type="NCBI Taxonomy" id="44412"/>
    <lineage>
        <taxon>Eukaryota</taxon>
        <taxon>Fungi</taxon>
        <taxon>Dikarya</taxon>
        <taxon>Ascomycota</taxon>
        <taxon>Pezizomycotina</taxon>
        <taxon>Sordariomycetes</taxon>
        <taxon>Hypocreomycetidae</taxon>
        <taxon>Hypocreales</taxon>
        <taxon>Nectriaceae</taxon>
        <taxon>Fusarium</taxon>
        <taxon>Fusarium burgessii species complex</taxon>
    </lineage>
</organism>
<dbReference type="GO" id="GO:0009251">
    <property type="term" value="P:glucan catabolic process"/>
    <property type="evidence" value="ECO:0007669"/>
    <property type="project" value="TreeGrafter"/>
</dbReference>
<dbReference type="PROSITE" id="PS51257">
    <property type="entry name" value="PROKAR_LIPOPROTEIN"/>
    <property type="match status" value="1"/>
</dbReference>
<protein>
    <submittedName>
        <fullName evidence="3">Concanavalin A-like lectin glucanases superfamily</fullName>
    </submittedName>
</protein>
<dbReference type="GO" id="GO:0004553">
    <property type="term" value="F:hydrolase activity, hydrolyzing O-glycosyl compounds"/>
    <property type="evidence" value="ECO:0007669"/>
    <property type="project" value="InterPro"/>
</dbReference>
<proteinExistence type="predicted"/>
<dbReference type="OrthoDB" id="192832at2759"/>
<dbReference type="SUPFAM" id="SSF49899">
    <property type="entry name" value="Concanavalin A-like lectins/glucanases"/>
    <property type="match status" value="1"/>
</dbReference>
<feature type="chain" id="PRO_5040130243" evidence="1">
    <location>
        <begin position="18"/>
        <end position="272"/>
    </location>
</feature>
<reference evidence="3" key="2">
    <citation type="submission" date="2020-02" db="EMBL/GenBank/DDBJ databases">
        <title>Identification and distribution of gene clusters putatively required for synthesis of sphingolipid metabolism inhibitors in phylogenetically diverse species of the filamentous fungus Fusarium.</title>
        <authorList>
            <person name="Kim H.-S."/>
            <person name="Busman M."/>
            <person name="Brown D.W."/>
            <person name="Divon H."/>
            <person name="Uhlig S."/>
            <person name="Proctor R.H."/>
        </authorList>
    </citation>
    <scope>NUCLEOTIDE SEQUENCE</scope>
    <source>
        <strain evidence="3">NRRL 25174</strain>
    </source>
</reference>
<dbReference type="PROSITE" id="PS51762">
    <property type="entry name" value="GH16_2"/>
    <property type="match status" value="1"/>
</dbReference>
<accession>A0A9P5ACF8</accession>
<feature type="signal peptide" evidence="1">
    <location>
        <begin position="1"/>
        <end position="17"/>
    </location>
</feature>
<comment type="caution">
    <text evidence="3">The sequence shown here is derived from an EMBL/GenBank/DDBJ whole genome shotgun (WGS) entry which is preliminary data.</text>
</comment>
<feature type="domain" description="GH16" evidence="2">
    <location>
        <begin position="22"/>
        <end position="272"/>
    </location>
</feature>
<evidence type="ECO:0000259" key="2">
    <source>
        <dbReference type="PROSITE" id="PS51762"/>
    </source>
</evidence>